<sequence>MSLMAPESRDRVKNWTEIVEDYSERKLTYDTDKLAAMSGVASEIQNMTGNEYFAGIWKEDLLSQLLWKVRDPEYSICIQPYTAPTWSWASINGSISYNLENLSSE</sequence>
<dbReference type="Proteomes" id="UP001497680">
    <property type="component" value="Unassembled WGS sequence"/>
</dbReference>
<dbReference type="EMBL" id="MU394358">
    <property type="protein sequence ID" value="KAI6083048.1"/>
    <property type="molecule type" value="Genomic_DNA"/>
</dbReference>
<comment type="caution">
    <text evidence="1">The sequence shown here is derived from an EMBL/GenBank/DDBJ whole genome shotgun (WGS) entry which is preliminary data.</text>
</comment>
<gene>
    <name evidence="1" type="ORF">F4821DRAFT_245538</name>
</gene>
<keyword evidence="2" id="KW-1185">Reference proteome</keyword>
<evidence type="ECO:0000313" key="1">
    <source>
        <dbReference type="EMBL" id="KAI6083048.1"/>
    </source>
</evidence>
<evidence type="ECO:0000313" key="2">
    <source>
        <dbReference type="Proteomes" id="UP001497680"/>
    </source>
</evidence>
<protein>
    <submittedName>
        <fullName evidence="1">Uncharacterized protein</fullName>
    </submittedName>
</protein>
<name>A0ACC0CRV6_9PEZI</name>
<organism evidence="1 2">
    <name type="scientific">Hypoxylon rubiginosum</name>
    <dbReference type="NCBI Taxonomy" id="110542"/>
    <lineage>
        <taxon>Eukaryota</taxon>
        <taxon>Fungi</taxon>
        <taxon>Dikarya</taxon>
        <taxon>Ascomycota</taxon>
        <taxon>Pezizomycotina</taxon>
        <taxon>Sordariomycetes</taxon>
        <taxon>Xylariomycetidae</taxon>
        <taxon>Xylariales</taxon>
        <taxon>Hypoxylaceae</taxon>
        <taxon>Hypoxylon</taxon>
    </lineage>
</organism>
<reference evidence="1 2" key="1">
    <citation type="journal article" date="2022" name="New Phytol.">
        <title>Ecological generalism drives hyperdiversity of secondary metabolite gene clusters in xylarialean endophytes.</title>
        <authorList>
            <person name="Franco M.E.E."/>
            <person name="Wisecaver J.H."/>
            <person name="Arnold A.E."/>
            <person name="Ju Y.M."/>
            <person name="Slot J.C."/>
            <person name="Ahrendt S."/>
            <person name="Moore L.P."/>
            <person name="Eastman K.E."/>
            <person name="Scott K."/>
            <person name="Konkel Z."/>
            <person name="Mondo S.J."/>
            <person name="Kuo A."/>
            <person name="Hayes R.D."/>
            <person name="Haridas S."/>
            <person name="Andreopoulos B."/>
            <person name="Riley R."/>
            <person name="LaButti K."/>
            <person name="Pangilinan J."/>
            <person name="Lipzen A."/>
            <person name="Amirebrahimi M."/>
            <person name="Yan J."/>
            <person name="Adam C."/>
            <person name="Keymanesh K."/>
            <person name="Ng V."/>
            <person name="Louie K."/>
            <person name="Northen T."/>
            <person name="Drula E."/>
            <person name="Henrissat B."/>
            <person name="Hsieh H.M."/>
            <person name="Youens-Clark K."/>
            <person name="Lutzoni F."/>
            <person name="Miadlikowska J."/>
            <person name="Eastwood D.C."/>
            <person name="Hamelin R.C."/>
            <person name="Grigoriev I.V."/>
            <person name="U'Ren J.M."/>
        </authorList>
    </citation>
    <scope>NUCLEOTIDE SEQUENCE [LARGE SCALE GENOMIC DNA]</scope>
    <source>
        <strain evidence="1 2">ER1909</strain>
    </source>
</reference>
<accession>A0ACC0CRV6</accession>
<proteinExistence type="predicted"/>